<dbReference type="AlphaFoldDB" id="A0A8S2AP78"/>
<feature type="compositionally biased region" description="Acidic residues" evidence="2">
    <location>
        <begin position="164"/>
        <end position="197"/>
    </location>
</feature>
<dbReference type="GO" id="GO:0010197">
    <property type="term" value="P:polar nucleus fusion"/>
    <property type="evidence" value="ECO:0007669"/>
    <property type="project" value="TreeGrafter"/>
</dbReference>
<dbReference type="PROSITE" id="PS50118">
    <property type="entry name" value="HMG_BOX_2"/>
    <property type="match status" value="2"/>
</dbReference>
<dbReference type="InterPro" id="IPR036910">
    <property type="entry name" value="HMG_box_dom_sf"/>
</dbReference>
<dbReference type="SUPFAM" id="SSF47095">
    <property type="entry name" value="HMG-box"/>
    <property type="match status" value="2"/>
</dbReference>
<feature type="DNA-binding region" description="HMG box" evidence="1">
    <location>
        <begin position="258"/>
        <end position="326"/>
    </location>
</feature>
<feature type="compositionally biased region" description="Acidic residues" evidence="2">
    <location>
        <begin position="324"/>
        <end position="343"/>
    </location>
</feature>
<dbReference type="CDD" id="cd22005">
    <property type="entry name" value="HMG-box_AtHMGB1-like"/>
    <property type="match status" value="2"/>
</dbReference>
<feature type="DNA-binding region" description="HMG box" evidence="1">
    <location>
        <begin position="64"/>
        <end position="132"/>
    </location>
</feature>
<feature type="region of interest" description="Disordered" evidence="2">
    <location>
        <begin position="321"/>
        <end position="343"/>
    </location>
</feature>
<evidence type="ECO:0000313" key="5">
    <source>
        <dbReference type="Proteomes" id="UP000682877"/>
    </source>
</evidence>
<organism evidence="4 5">
    <name type="scientific">Arabidopsis arenosa</name>
    <name type="common">Sand rock-cress</name>
    <name type="synonym">Cardaminopsis arenosa</name>
    <dbReference type="NCBI Taxonomy" id="38785"/>
    <lineage>
        <taxon>Eukaryota</taxon>
        <taxon>Viridiplantae</taxon>
        <taxon>Streptophyta</taxon>
        <taxon>Embryophyta</taxon>
        <taxon>Tracheophyta</taxon>
        <taxon>Spermatophyta</taxon>
        <taxon>Magnoliopsida</taxon>
        <taxon>eudicotyledons</taxon>
        <taxon>Gunneridae</taxon>
        <taxon>Pentapetalae</taxon>
        <taxon>rosids</taxon>
        <taxon>malvids</taxon>
        <taxon>Brassicales</taxon>
        <taxon>Brassicaceae</taxon>
        <taxon>Camelineae</taxon>
        <taxon>Arabidopsis</taxon>
    </lineage>
</organism>
<dbReference type="PANTHER" id="PTHR47658">
    <property type="entry name" value="HIGH MOBILITY GROUP B PROTEIN 12-RELATED"/>
    <property type="match status" value="1"/>
</dbReference>
<dbReference type="GO" id="GO:0003677">
    <property type="term" value="F:DNA binding"/>
    <property type="evidence" value="ECO:0007669"/>
    <property type="project" value="UniProtKB-UniRule"/>
</dbReference>
<accession>A0A8S2AP78</accession>
<dbReference type="Gene3D" id="1.10.30.10">
    <property type="entry name" value="High mobility group box domain"/>
    <property type="match status" value="2"/>
</dbReference>
<gene>
    <name evidence="4" type="ORF">AARE701A_LOCUS15944</name>
</gene>
<evidence type="ECO:0000313" key="4">
    <source>
        <dbReference type="EMBL" id="CAE6116616.1"/>
    </source>
</evidence>
<evidence type="ECO:0000259" key="3">
    <source>
        <dbReference type="PROSITE" id="PS50118"/>
    </source>
</evidence>
<reference evidence="4" key="1">
    <citation type="submission" date="2021-01" db="EMBL/GenBank/DDBJ databases">
        <authorList>
            <person name="Bezrukov I."/>
        </authorList>
    </citation>
    <scope>NUCLEOTIDE SEQUENCE</scope>
</reference>
<dbReference type="SMART" id="SM00398">
    <property type="entry name" value="HMG"/>
    <property type="match status" value="2"/>
</dbReference>
<keyword evidence="1" id="KW-0238">DNA-binding</keyword>
<dbReference type="Pfam" id="PF00505">
    <property type="entry name" value="HMG_box"/>
    <property type="match status" value="2"/>
</dbReference>
<evidence type="ECO:0000256" key="1">
    <source>
        <dbReference type="PROSITE-ProRule" id="PRU00267"/>
    </source>
</evidence>
<keyword evidence="1" id="KW-0539">Nucleus</keyword>
<dbReference type="EMBL" id="LR999456">
    <property type="protein sequence ID" value="CAE6116616.1"/>
    <property type="molecule type" value="Genomic_DNA"/>
</dbReference>
<evidence type="ECO:0000256" key="2">
    <source>
        <dbReference type="SAM" id="MobiDB-lite"/>
    </source>
</evidence>
<keyword evidence="5" id="KW-1185">Reference proteome</keyword>
<sequence>MAADASSKVGSFFIRCEDCNKKIPEDLISMHTCYARYGFAVYQAAEAVDAESQATRRRKAKDSNRPPLTGFVIFMNGFRKSFRTDYNGSLVKEVSKIGWEMWKSMTDDEKKVYVDKAAELMANDEEEVYLDEESDDTDEAEDKEIEISEAIIQLDKAAQLKADDEQEEDEYDYTEEEQADDSDDAEDKEVKETDDDDSKVAQVNKRFWMTTTKHVILVLGDLAIEIYRVSHKFLCVIFRKKATSDEPKPLTFTTNKLQRRPPTAFLIFMNDFRKTYTDKNPYINVRDLAKHGVEKWKSLTEKKKKFYLVKAAQLKAEYNKSLENNEEVEDEEKQADDAEEMEV</sequence>
<proteinExistence type="predicted"/>
<feature type="domain" description="HMG box" evidence="3">
    <location>
        <begin position="64"/>
        <end position="132"/>
    </location>
</feature>
<dbReference type="GO" id="GO:0005634">
    <property type="term" value="C:nucleus"/>
    <property type="evidence" value="ECO:0007669"/>
    <property type="project" value="UniProtKB-UniRule"/>
</dbReference>
<feature type="domain" description="HMG box" evidence="3">
    <location>
        <begin position="258"/>
        <end position="326"/>
    </location>
</feature>
<dbReference type="PANTHER" id="PTHR47658:SF1">
    <property type="entry name" value="MEIOSIS INITIATOR PROTEIN"/>
    <property type="match status" value="1"/>
</dbReference>
<feature type="region of interest" description="Disordered" evidence="2">
    <location>
        <begin position="158"/>
        <end position="197"/>
    </location>
</feature>
<dbReference type="InterPro" id="IPR009071">
    <property type="entry name" value="HMG_box_dom"/>
</dbReference>
<dbReference type="Proteomes" id="UP000682877">
    <property type="component" value="Chromosome 6"/>
</dbReference>
<name>A0A8S2AP78_ARAAE</name>
<protein>
    <recommendedName>
        <fullName evidence="3">HMG box domain-containing protein</fullName>
    </recommendedName>
</protein>